<dbReference type="EMBL" id="VBTY01000100">
    <property type="protein sequence ID" value="MDG3495430.1"/>
    <property type="molecule type" value="Genomic_DNA"/>
</dbReference>
<evidence type="ECO:0000256" key="6">
    <source>
        <dbReference type="ARBA" id="ARBA00023125"/>
    </source>
</evidence>
<feature type="binding site" evidence="9">
    <location>
        <position position="101"/>
    </location>
    <ligand>
        <name>ATP</name>
        <dbReference type="ChEBI" id="CHEBI:30616"/>
    </ligand>
</feature>
<dbReference type="NCBIfam" id="TIGR00635">
    <property type="entry name" value="ruvB"/>
    <property type="match status" value="1"/>
</dbReference>
<name>A0A9X4MA45_9CYAN</name>
<evidence type="ECO:0000259" key="11">
    <source>
        <dbReference type="SMART" id="SM00382"/>
    </source>
</evidence>
<organism evidence="12 13">
    <name type="scientific">Pseudanabaena catenata USMAC16</name>
    <dbReference type="NCBI Taxonomy" id="1855837"/>
    <lineage>
        <taxon>Bacteria</taxon>
        <taxon>Bacillati</taxon>
        <taxon>Cyanobacteriota</taxon>
        <taxon>Cyanophyceae</taxon>
        <taxon>Pseudanabaenales</taxon>
        <taxon>Pseudanabaenaceae</taxon>
        <taxon>Pseudanabaena</taxon>
    </lineage>
</organism>
<feature type="binding site" evidence="9">
    <location>
        <begin position="208"/>
        <end position="210"/>
    </location>
    <ligand>
        <name>ATP</name>
        <dbReference type="ChEBI" id="CHEBI:30616"/>
    </ligand>
</feature>
<evidence type="ECO:0000313" key="13">
    <source>
        <dbReference type="Proteomes" id="UP001152872"/>
    </source>
</evidence>
<evidence type="ECO:0000256" key="9">
    <source>
        <dbReference type="HAMAP-Rule" id="MF_00016"/>
    </source>
</evidence>
<dbReference type="GO" id="GO:0016787">
    <property type="term" value="F:hydrolase activity"/>
    <property type="evidence" value="ECO:0007669"/>
    <property type="project" value="UniProtKB-KW"/>
</dbReference>
<reference evidence="12" key="1">
    <citation type="submission" date="2019-05" db="EMBL/GenBank/DDBJ databases">
        <title>Whole genome sequencing of Pseudanabaena catenata USMAC16.</title>
        <authorList>
            <person name="Khan Z."/>
            <person name="Omar W.M."/>
            <person name="Convey P."/>
            <person name="Merican F."/>
            <person name="Najimudin N."/>
        </authorList>
    </citation>
    <scope>NUCLEOTIDE SEQUENCE</scope>
    <source>
        <strain evidence="12">USMAC16</strain>
    </source>
</reference>
<keyword evidence="5 9" id="KW-0067">ATP-binding</keyword>
<dbReference type="GO" id="GO:0000400">
    <property type="term" value="F:four-way junction DNA binding"/>
    <property type="evidence" value="ECO:0007669"/>
    <property type="project" value="UniProtKB-UniRule"/>
</dbReference>
<dbReference type="SMART" id="SM00382">
    <property type="entry name" value="AAA"/>
    <property type="match status" value="1"/>
</dbReference>
<feature type="region of interest" description="Head domain (RuvB-H)" evidence="9">
    <location>
        <begin position="336"/>
        <end position="418"/>
    </location>
</feature>
<dbReference type="GO" id="GO:0006310">
    <property type="term" value="P:DNA recombination"/>
    <property type="evidence" value="ECO:0007669"/>
    <property type="project" value="UniProtKB-UniRule"/>
</dbReference>
<keyword evidence="6 9" id="KW-0238">DNA-binding</keyword>
<comment type="function">
    <text evidence="9">The RuvA-RuvB-RuvC complex processes Holliday junction (HJ) DNA during genetic recombination and DNA repair, while the RuvA-RuvB complex plays an important role in the rescue of blocked DNA replication forks via replication fork reversal (RFR). RuvA specifically binds to HJ cruciform DNA, conferring on it an open structure. The RuvB hexamer acts as an ATP-dependent pump, pulling dsDNA into and through the RuvAB complex. RuvB forms 2 homohexamers on either side of HJ DNA bound by 1 or 2 RuvA tetramers; 4 subunits per hexamer contact DNA at a time. Coordinated motions by a converter formed by DNA-disengaged RuvB subunits stimulates ATP hydrolysis and nucleotide exchange. Immobilization of the converter enables RuvB to convert the ATP-contained energy into a lever motion, pulling 2 nucleotides of DNA out of the RuvA tetramer per ATP hydrolyzed, thus driving DNA branch migration. The RuvB motors rotate together with the DNA substrate, which together with the progressing nucleotide cycle form the mechanistic basis for DNA recombination by continuous HJ branch migration. Branch migration allows RuvC to scan DNA until it finds its consensus sequence, where it cleaves and resolves cruciform DNA.</text>
</comment>
<dbReference type="Pfam" id="PF05496">
    <property type="entry name" value="RuvB_N"/>
    <property type="match status" value="1"/>
</dbReference>
<dbReference type="Gene3D" id="1.10.10.10">
    <property type="entry name" value="Winged helix-like DNA-binding domain superfamily/Winged helix DNA-binding domain"/>
    <property type="match status" value="1"/>
</dbReference>
<keyword evidence="7 9" id="KW-0233">DNA recombination</keyword>
<comment type="subcellular location">
    <subcellularLocation>
        <location evidence="9">Cytoplasm</location>
    </subcellularLocation>
</comment>
<comment type="similarity">
    <text evidence="9">Belongs to the RuvB family.</text>
</comment>
<dbReference type="GO" id="GO:0005737">
    <property type="term" value="C:cytoplasm"/>
    <property type="evidence" value="ECO:0007669"/>
    <property type="project" value="UniProtKB-SubCell"/>
</dbReference>
<evidence type="ECO:0000256" key="2">
    <source>
        <dbReference type="ARBA" id="ARBA00022741"/>
    </source>
</evidence>
<keyword evidence="3 9" id="KW-0227">DNA damage</keyword>
<dbReference type="Gene3D" id="1.10.8.60">
    <property type="match status" value="1"/>
</dbReference>
<comment type="caution">
    <text evidence="12">The sequence shown here is derived from an EMBL/GenBank/DDBJ whole genome shotgun (WGS) entry which is preliminary data.</text>
</comment>
<dbReference type="InterPro" id="IPR003593">
    <property type="entry name" value="AAA+_ATPase"/>
</dbReference>
<keyword evidence="13" id="KW-1185">Reference proteome</keyword>
<dbReference type="InterPro" id="IPR027417">
    <property type="entry name" value="P-loop_NTPase"/>
</dbReference>
<keyword evidence="8 9" id="KW-0234">DNA repair</keyword>
<dbReference type="InterPro" id="IPR008824">
    <property type="entry name" value="RuvB-like_N"/>
</dbReference>
<feature type="binding site" evidence="9">
    <location>
        <position position="261"/>
    </location>
    <ligand>
        <name>ATP</name>
        <dbReference type="ChEBI" id="CHEBI:30616"/>
    </ligand>
</feature>
<feature type="binding site" evidence="9">
    <location>
        <position position="146"/>
    </location>
    <ligand>
        <name>ATP</name>
        <dbReference type="ChEBI" id="CHEBI:30616"/>
    </ligand>
</feature>
<feature type="binding site" evidence="9">
    <location>
        <position position="147"/>
    </location>
    <ligand>
        <name>ATP</name>
        <dbReference type="ChEBI" id="CHEBI:30616"/>
    </ligand>
</feature>
<feature type="binding site" evidence="9">
    <location>
        <position position="251"/>
    </location>
    <ligand>
        <name>ATP</name>
        <dbReference type="ChEBI" id="CHEBI:30616"/>
    </ligand>
</feature>
<feature type="binding site" evidence="9">
    <location>
        <position position="298"/>
    </location>
    <ligand>
        <name>ATP</name>
        <dbReference type="ChEBI" id="CHEBI:30616"/>
    </ligand>
</feature>
<dbReference type="PANTHER" id="PTHR42848:SF1">
    <property type="entry name" value="HOLLIDAY JUNCTION BRANCH MIGRATION COMPLEX SUBUNIT RUVB"/>
    <property type="match status" value="1"/>
</dbReference>
<feature type="region of interest" description="Disordered" evidence="10">
    <location>
        <begin position="1"/>
        <end position="60"/>
    </location>
</feature>
<dbReference type="GO" id="GO:0005524">
    <property type="term" value="F:ATP binding"/>
    <property type="evidence" value="ECO:0007669"/>
    <property type="project" value="UniProtKB-UniRule"/>
</dbReference>
<feature type="binding site" evidence="9">
    <location>
        <position position="396"/>
    </location>
    <ligand>
        <name>DNA</name>
        <dbReference type="ChEBI" id="CHEBI:16991"/>
    </ligand>
</feature>
<dbReference type="InterPro" id="IPR036390">
    <property type="entry name" value="WH_DNA-bd_sf"/>
</dbReference>
<evidence type="ECO:0000256" key="4">
    <source>
        <dbReference type="ARBA" id="ARBA00022801"/>
    </source>
</evidence>
<evidence type="ECO:0000256" key="5">
    <source>
        <dbReference type="ARBA" id="ARBA00022840"/>
    </source>
</evidence>
<evidence type="ECO:0000256" key="10">
    <source>
        <dbReference type="SAM" id="MobiDB-lite"/>
    </source>
</evidence>
<dbReference type="EC" id="3.6.4.-" evidence="9"/>
<protein>
    <recommendedName>
        <fullName evidence="9">Holliday junction branch migration complex subunit RuvB</fullName>
        <ecNumber evidence="9">3.6.4.-</ecNumber>
    </recommendedName>
</protein>
<comment type="caution">
    <text evidence="9">Lacks conserved residue(s) required for the propagation of feature annotation.</text>
</comment>
<dbReference type="Proteomes" id="UP001152872">
    <property type="component" value="Unassembled WGS sequence"/>
</dbReference>
<dbReference type="GO" id="GO:0048476">
    <property type="term" value="C:Holliday junction resolvase complex"/>
    <property type="evidence" value="ECO:0007669"/>
    <property type="project" value="UniProtKB-UniRule"/>
</dbReference>
<dbReference type="InterPro" id="IPR036388">
    <property type="entry name" value="WH-like_DNA-bd_sf"/>
</dbReference>
<comment type="catalytic activity">
    <reaction evidence="9">
        <text>ATP + H2O = ADP + phosphate + H(+)</text>
        <dbReference type="Rhea" id="RHEA:13065"/>
        <dbReference type="ChEBI" id="CHEBI:15377"/>
        <dbReference type="ChEBI" id="CHEBI:15378"/>
        <dbReference type="ChEBI" id="CHEBI:30616"/>
        <dbReference type="ChEBI" id="CHEBI:43474"/>
        <dbReference type="ChEBI" id="CHEBI:456216"/>
    </reaction>
</comment>
<dbReference type="GO" id="GO:0009378">
    <property type="term" value="F:four-way junction helicase activity"/>
    <property type="evidence" value="ECO:0007669"/>
    <property type="project" value="InterPro"/>
</dbReference>
<dbReference type="NCBIfam" id="NF000868">
    <property type="entry name" value="PRK00080.1"/>
    <property type="match status" value="1"/>
</dbReference>
<feature type="binding site" evidence="9">
    <location>
        <position position="100"/>
    </location>
    <ligand>
        <name>ATP</name>
        <dbReference type="ChEBI" id="CHEBI:30616"/>
    </ligand>
</feature>
<evidence type="ECO:0000256" key="1">
    <source>
        <dbReference type="ARBA" id="ARBA00022490"/>
    </source>
</evidence>
<evidence type="ECO:0000256" key="7">
    <source>
        <dbReference type="ARBA" id="ARBA00023172"/>
    </source>
</evidence>
<feature type="binding site" evidence="9">
    <location>
        <position position="146"/>
    </location>
    <ligand>
        <name>Mg(2+)</name>
        <dbReference type="ChEBI" id="CHEBI:18420"/>
    </ligand>
</feature>
<dbReference type="SUPFAM" id="SSF52540">
    <property type="entry name" value="P-loop containing nucleoside triphosphate hydrolases"/>
    <property type="match status" value="1"/>
</dbReference>
<feature type="binding site" evidence="9">
    <location>
        <position position="142"/>
    </location>
    <ligand>
        <name>ATP</name>
        <dbReference type="ChEBI" id="CHEBI:30616"/>
    </ligand>
</feature>
<comment type="domain">
    <text evidence="9">Has 3 domains, the large (RuvB-L) and small ATPase (RuvB-S) domains and the C-terminal head (RuvB-H) domain. The head domain binds DNA, while the ATPase domains jointly bind ATP, ADP or are empty depending on the state of the subunit in the translocation cycle. During a single DNA translocation step the structure of each domain remains the same, but their relative positions change.</text>
</comment>
<gene>
    <name evidence="9 12" type="primary">ruvB</name>
    <name evidence="12" type="ORF">FEV09_12750</name>
</gene>
<feature type="binding site" evidence="9">
    <location>
        <position position="145"/>
    </location>
    <ligand>
        <name>ATP</name>
        <dbReference type="ChEBI" id="CHEBI:30616"/>
    </ligand>
</feature>
<evidence type="ECO:0000256" key="8">
    <source>
        <dbReference type="ARBA" id="ARBA00023204"/>
    </source>
</evidence>
<dbReference type="CDD" id="cd00009">
    <property type="entry name" value="AAA"/>
    <property type="match status" value="1"/>
</dbReference>
<keyword evidence="2 9" id="KW-0547">Nucleotide-binding</keyword>
<dbReference type="Pfam" id="PF17864">
    <property type="entry name" value="AAA_lid_4"/>
    <property type="match status" value="1"/>
</dbReference>
<dbReference type="GO" id="GO:0006281">
    <property type="term" value="P:DNA repair"/>
    <property type="evidence" value="ECO:0007669"/>
    <property type="project" value="UniProtKB-UniRule"/>
</dbReference>
<dbReference type="HAMAP" id="MF_00016">
    <property type="entry name" value="DNA_HJ_migration_RuvB"/>
    <property type="match status" value="1"/>
</dbReference>
<keyword evidence="12" id="KW-0347">Helicase</keyword>
<dbReference type="InterPro" id="IPR041445">
    <property type="entry name" value="AAA_lid_4"/>
</dbReference>
<dbReference type="InterPro" id="IPR004605">
    <property type="entry name" value="DNA_helicase_Holl-junc_RuvB"/>
</dbReference>
<feature type="domain" description="AAA+ ATPase" evidence="11">
    <location>
        <begin position="131"/>
        <end position="262"/>
    </location>
</feature>
<dbReference type="Pfam" id="PF05491">
    <property type="entry name" value="WHD_RuvB"/>
    <property type="match status" value="1"/>
</dbReference>
<comment type="subunit">
    <text evidence="9">Homohexamer. Forms an RuvA(8)-RuvB(12)-Holliday junction (HJ) complex. HJ DNA is sandwiched between 2 RuvA tetramers; dsDNA enters through RuvA and exits via RuvB. An RuvB hexamer assembles on each DNA strand where it exits the tetramer. Each RuvB hexamer is contacted by two RuvA subunits (via domain III) on 2 adjacent RuvB subunits; this complex drives branch migration. In the full resolvosome a probable DNA-RuvA(4)-RuvB(12)-RuvC(2) complex forms which resolves the HJ.</text>
</comment>
<keyword evidence="1 9" id="KW-0963">Cytoplasm</keyword>
<evidence type="ECO:0000313" key="12">
    <source>
        <dbReference type="EMBL" id="MDG3495430.1"/>
    </source>
</evidence>
<dbReference type="RefSeq" id="WP_009627550.1">
    <property type="nucleotide sequence ID" value="NZ_VBTY01000100.1"/>
</dbReference>
<accession>A0A9X4MA45</accession>
<dbReference type="InterPro" id="IPR008823">
    <property type="entry name" value="RuvB_wg_C"/>
</dbReference>
<evidence type="ECO:0000256" key="3">
    <source>
        <dbReference type="ARBA" id="ARBA00022763"/>
    </source>
</evidence>
<feature type="compositionally biased region" description="Polar residues" evidence="10">
    <location>
        <begin position="25"/>
        <end position="44"/>
    </location>
</feature>
<dbReference type="SUPFAM" id="SSF46785">
    <property type="entry name" value="Winged helix' DNA-binding domain"/>
    <property type="match status" value="1"/>
</dbReference>
<dbReference type="PANTHER" id="PTHR42848">
    <property type="match status" value="1"/>
</dbReference>
<feature type="binding site" evidence="9">
    <location>
        <position position="391"/>
    </location>
    <ligand>
        <name>DNA</name>
        <dbReference type="ChEBI" id="CHEBI:16991"/>
    </ligand>
</feature>
<dbReference type="AlphaFoldDB" id="A0A9X4MA45"/>
<keyword evidence="4 9" id="KW-0378">Hydrolase</keyword>
<dbReference type="Gene3D" id="3.40.50.300">
    <property type="entry name" value="P-loop containing nucleotide triphosphate hydrolases"/>
    <property type="match status" value="1"/>
</dbReference>
<proteinExistence type="inferred from homology"/>
<sequence>MAIISSKLIQEPNPEGDRSTDGVVPQNSSTSVSEKVASQASTPRSPKKSAKNDRPSPEMQQALDLLQAEATPEEKLADRLAKDNKDNSAEAAQFGADINIRPKSLQDYIGQKDLKELLNIAIAAAKSRSSALDHLLLYGPPGLGKTSLALIVAQEMGVQCKITSAPALERPRDVAGLLVSLQQGDILFIDEIHRLPSVTEEILYPAMEDYRLDITIGKGQGARIRSVQLNKFTLIGATTRIGALSSPLRDRFGFVQHFRFYEQDELTQIVSRSAKILATPIDDDGAIAIAARSRGTPRIANRLLKRVRDYAEVKAKGEQITGAIAESALELFNVDPKGLDWIDRKLLTVLIENFHGGPAGLDTLAAATGEDAHTIEEVYEPYLLQIGYINRTPRGRVATAAAWKHLGYPVQTAITGLL</sequence>